<reference evidence="14" key="1">
    <citation type="submission" date="2024-05" db="EMBL/GenBank/DDBJ databases">
        <authorList>
            <person name="Kim S."/>
            <person name="Heo J."/>
            <person name="Choi H."/>
            <person name="Choi Y."/>
            <person name="Kwon S.-W."/>
            <person name="Kim Y."/>
        </authorList>
    </citation>
    <scope>NUCLEOTIDE SEQUENCE</scope>
    <source>
        <strain evidence="14">KACC 23699</strain>
    </source>
</reference>
<keyword evidence="11 12" id="KW-0350">Heme biosynthesis</keyword>
<evidence type="ECO:0000259" key="13">
    <source>
        <dbReference type="Pfam" id="PF01593"/>
    </source>
</evidence>
<comment type="similarity">
    <text evidence="5 12">Belongs to the protoporphyrinogen/coproporphyrinogen oxidase family. Coproporphyrinogen III oxidase subfamily.</text>
</comment>
<dbReference type="Pfam" id="PF01593">
    <property type="entry name" value="Amino_oxidase"/>
    <property type="match status" value="1"/>
</dbReference>
<dbReference type="GO" id="GO:0005737">
    <property type="term" value="C:cytoplasm"/>
    <property type="evidence" value="ECO:0007669"/>
    <property type="project" value="UniProtKB-SubCell"/>
</dbReference>
<evidence type="ECO:0000256" key="4">
    <source>
        <dbReference type="ARBA" id="ARBA00004744"/>
    </source>
</evidence>
<evidence type="ECO:0000256" key="12">
    <source>
        <dbReference type="RuleBase" id="RU364052"/>
    </source>
</evidence>
<evidence type="ECO:0000256" key="3">
    <source>
        <dbReference type="ARBA" id="ARBA00002185"/>
    </source>
</evidence>
<dbReference type="RefSeq" id="WP_406830526.1">
    <property type="nucleotide sequence ID" value="NZ_CP157483.1"/>
</dbReference>
<dbReference type="Gene3D" id="3.50.50.60">
    <property type="entry name" value="FAD/NAD(P)-binding domain"/>
    <property type="match status" value="1"/>
</dbReference>
<dbReference type="InterPro" id="IPR004572">
    <property type="entry name" value="Protoporphyrinogen_oxidase"/>
</dbReference>
<gene>
    <name evidence="14" type="primary">hemG</name>
    <name evidence="14" type="ORF">ABEG17_16230</name>
</gene>
<dbReference type="NCBIfam" id="TIGR00562">
    <property type="entry name" value="proto_IX_ox"/>
    <property type="match status" value="1"/>
</dbReference>
<keyword evidence="10 12" id="KW-0560">Oxidoreductase</keyword>
<dbReference type="InterPro" id="IPR002937">
    <property type="entry name" value="Amino_oxidase"/>
</dbReference>
<name>A0AAU7JRR2_9MICO</name>
<sequence>MVGSRVVVIGGGITGLTAAWQLLESVPGADITVVDAADRPGGKLRREPVAGVALDVGAESVLARRPEALTLMSELGLDDQVVHPEATTASIWSRGQLHPMPRGTLMGIPSPPSSAAGVLSAEEIERAEAETPWPSGEFDDISVGDYVAARLGDAVVDRLVEPLLAGVYAGRARRLSLRACLPQVYAAVTAGASLTDAAATAAQTSALSPAGSTAPVFAGLHGGVGRLAESLSETLRSRGVTILSSTIARELRRDGAGWTVVTGARPAPRTLGADAVVVAVPSAPAARIVEPHAAAAAAALREIEYASMAIVTLAVDSSGGPLPGSGFLVPAVDGRTIKASTFSSTKWRWTAEAAEDLLFLRASVGRYGETFDLQRPDAELVGIAVAEVSEALGHQLPRIADAHVQRWGGALPQYTVGHVDRVARIRTAVAGVPGLELAGAAYEGVGIPACIASGRAAALAVTTHLRARSGDAGE</sequence>
<evidence type="ECO:0000256" key="2">
    <source>
        <dbReference type="ARBA" id="ARBA00001974"/>
    </source>
</evidence>
<dbReference type="InterPro" id="IPR050464">
    <property type="entry name" value="Zeta_carotene_desat/Oxidored"/>
</dbReference>
<dbReference type="InterPro" id="IPR036188">
    <property type="entry name" value="FAD/NAD-bd_sf"/>
</dbReference>
<dbReference type="GO" id="GO:0006783">
    <property type="term" value="P:heme biosynthetic process"/>
    <property type="evidence" value="ECO:0007669"/>
    <property type="project" value="UniProtKB-UniRule"/>
</dbReference>
<evidence type="ECO:0000256" key="9">
    <source>
        <dbReference type="ARBA" id="ARBA00022827"/>
    </source>
</evidence>
<evidence type="ECO:0000256" key="10">
    <source>
        <dbReference type="ARBA" id="ARBA00023002"/>
    </source>
</evidence>
<dbReference type="EMBL" id="CP157483">
    <property type="protein sequence ID" value="XBO43097.1"/>
    <property type="molecule type" value="Genomic_DNA"/>
</dbReference>
<comment type="pathway">
    <text evidence="4 12">Porphyrin-containing compound metabolism; protoheme biosynthesis.</text>
</comment>
<evidence type="ECO:0000256" key="1">
    <source>
        <dbReference type="ARBA" id="ARBA00001755"/>
    </source>
</evidence>
<dbReference type="PANTHER" id="PTHR42923:SF3">
    <property type="entry name" value="PROTOPORPHYRINOGEN OXIDASE"/>
    <property type="match status" value="1"/>
</dbReference>
<dbReference type="GO" id="GO:0004729">
    <property type="term" value="F:oxygen-dependent protoporphyrinogen oxidase activity"/>
    <property type="evidence" value="ECO:0007669"/>
    <property type="project" value="UniProtKB-UniRule"/>
</dbReference>
<dbReference type="SUPFAM" id="SSF54373">
    <property type="entry name" value="FAD-linked reductases, C-terminal domain"/>
    <property type="match status" value="1"/>
</dbReference>
<comment type="catalytic activity">
    <reaction evidence="1">
        <text>coproporphyrinogen III + 3 O2 = coproporphyrin III + 3 H2O2</text>
        <dbReference type="Rhea" id="RHEA:43436"/>
        <dbReference type="ChEBI" id="CHEBI:15379"/>
        <dbReference type="ChEBI" id="CHEBI:16240"/>
        <dbReference type="ChEBI" id="CHEBI:57309"/>
        <dbReference type="ChEBI" id="CHEBI:131725"/>
        <dbReference type="EC" id="1.3.3.15"/>
    </reaction>
    <physiologicalReaction direction="left-to-right" evidence="1">
        <dbReference type="Rhea" id="RHEA:43437"/>
    </physiologicalReaction>
</comment>
<dbReference type="Gene3D" id="3.90.660.20">
    <property type="entry name" value="Protoporphyrinogen oxidase, mitochondrial, domain 2"/>
    <property type="match status" value="1"/>
</dbReference>
<proteinExistence type="inferred from homology"/>
<dbReference type="AlphaFoldDB" id="A0AAU7JRR2"/>
<feature type="domain" description="Amine oxidase" evidence="13">
    <location>
        <begin position="13"/>
        <end position="461"/>
    </location>
</feature>
<evidence type="ECO:0000256" key="11">
    <source>
        <dbReference type="ARBA" id="ARBA00023133"/>
    </source>
</evidence>
<comment type="subcellular location">
    <subcellularLocation>
        <location evidence="12">Cytoplasm</location>
    </subcellularLocation>
</comment>
<accession>A0AAU7JRR2</accession>
<evidence type="ECO:0000256" key="5">
    <source>
        <dbReference type="ARBA" id="ARBA00008310"/>
    </source>
</evidence>
<evidence type="ECO:0000313" key="14">
    <source>
        <dbReference type="EMBL" id="XBO43097.1"/>
    </source>
</evidence>
<organism evidence="14">
    <name type="scientific">Pedococcus sp. KACC 23699</name>
    <dbReference type="NCBI Taxonomy" id="3149228"/>
    <lineage>
        <taxon>Bacteria</taxon>
        <taxon>Bacillati</taxon>
        <taxon>Actinomycetota</taxon>
        <taxon>Actinomycetes</taxon>
        <taxon>Micrococcales</taxon>
        <taxon>Intrasporangiaceae</taxon>
        <taxon>Pedococcus</taxon>
    </lineage>
</organism>
<comment type="function">
    <text evidence="3 12">Involved in coproporphyrin-dependent heme b biosynthesis. Catalyzes the oxidation of coproporphyrinogen III to coproporphyrin III.</text>
</comment>
<keyword evidence="12" id="KW-0963">Cytoplasm</keyword>
<dbReference type="EC" id="1.3.3.15" evidence="6 12"/>
<evidence type="ECO:0000256" key="7">
    <source>
        <dbReference type="ARBA" id="ARBA00019046"/>
    </source>
</evidence>
<dbReference type="SUPFAM" id="SSF51905">
    <property type="entry name" value="FAD/NAD(P)-binding domain"/>
    <property type="match status" value="1"/>
</dbReference>
<comment type="cofactor">
    <cofactor evidence="2 12">
        <name>FAD</name>
        <dbReference type="ChEBI" id="CHEBI:57692"/>
    </cofactor>
</comment>
<protein>
    <recommendedName>
        <fullName evidence="7 12">Coproporphyrinogen III oxidase</fullName>
        <ecNumber evidence="6 12">1.3.3.15</ecNumber>
    </recommendedName>
</protein>
<keyword evidence="8 12" id="KW-0285">Flavoprotein</keyword>
<evidence type="ECO:0000256" key="6">
    <source>
        <dbReference type="ARBA" id="ARBA00012402"/>
    </source>
</evidence>
<keyword evidence="9 12" id="KW-0274">FAD</keyword>
<dbReference type="Gene3D" id="1.10.3110.10">
    <property type="entry name" value="protoporphyrinogen ix oxidase, domain 3"/>
    <property type="match status" value="1"/>
</dbReference>
<dbReference type="PANTHER" id="PTHR42923">
    <property type="entry name" value="PROTOPORPHYRINOGEN OXIDASE"/>
    <property type="match status" value="1"/>
</dbReference>
<evidence type="ECO:0000256" key="8">
    <source>
        <dbReference type="ARBA" id="ARBA00022630"/>
    </source>
</evidence>